<keyword evidence="7" id="KW-0325">Glycoprotein</keyword>
<evidence type="ECO:0000259" key="10">
    <source>
        <dbReference type="PROSITE" id="PS50835"/>
    </source>
</evidence>
<evidence type="ECO:0000256" key="3">
    <source>
        <dbReference type="ARBA" id="ARBA00022652"/>
    </source>
</evidence>
<dbReference type="PROSITE" id="PS50835">
    <property type="entry name" value="IG_LIKE"/>
    <property type="match status" value="2"/>
</dbReference>
<evidence type="ECO:0000256" key="7">
    <source>
        <dbReference type="ARBA" id="ARBA00023180"/>
    </source>
</evidence>
<evidence type="ECO:0000256" key="9">
    <source>
        <dbReference type="SAM" id="Phobius"/>
    </source>
</evidence>
<feature type="domain" description="Ig-like" evidence="10">
    <location>
        <begin position="109"/>
        <end position="178"/>
    </location>
</feature>
<dbReference type="InterPro" id="IPR007110">
    <property type="entry name" value="Ig-like_dom"/>
</dbReference>
<keyword evidence="9" id="KW-0812">Transmembrane</keyword>
<dbReference type="Proteomes" id="UP000002279">
    <property type="component" value="Chromosome X5"/>
</dbReference>
<dbReference type="GO" id="GO:0019864">
    <property type="term" value="F:IgG binding"/>
    <property type="evidence" value="ECO:0007669"/>
    <property type="project" value="UniProtKB-KW"/>
</dbReference>
<dbReference type="FunFam" id="2.60.40.10:FF:000217">
    <property type="entry name" value="High affinity immunoglobulin gamma Fc receptor I"/>
    <property type="match status" value="1"/>
</dbReference>
<keyword evidence="9" id="KW-1133">Transmembrane helix</keyword>
<dbReference type="AlphaFoldDB" id="A0A6I8N6K9"/>
<dbReference type="InterPro" id="IPR003598">
    <property type="entry name" value="Ig_sub2"/>
</dbReference>
<dbReference type="InterPro" id="IPR003599">
    <property type="entry name" value="Ig_sub"/>
</dbReference>
<dbReference type="Bgee" id="ENSOANG00000000203">
    <property type="expression patterns" value="Expressed in liver and 7 other cell types or tissues"/>
</dbReference>
<dbReference type="GO" id="GO:0005886">
    <property type="term" value="C:plasma membrane"/>
    <property type="evidence" value="ECO:0007669"/>
    <property type="project" value="UniProtKB-SubCell"/>
</dbReference>
<evidence type="ECO:0000313" key="11">
    <source>
        <dbReference type="Ensembl" id="ENSOANP00000036578.1"/>
    </source>
</evidence>
<dbReference type="SMART" id="SM00409">
    <property type="entry name" value="IG"/>
    <property type="match status" value="2"/>
</dbReference>
<name>A0A6I8N6K9_ORNAN</name>
<evidence type="ECO:0000256" key="2">
    <source>
        <dbReference type="ARBA" id="ARBA00022475"/>
    </source>
</evidence>
<dbReference type="Gene3D" id="2.60.40.10">
    <property type="entry name" value="Immunoglobulins"/>
    <property type="match status" value="2"/>
</dbReference>
<evidence type="ECO:0000256" key="8">
    <source>
        <dbReference type="ARBA" id="ARBA00038604"/>
    </source>
</evidence>
<dbReference type="SUPFAM" id="SSF48726">
    <property type="entry name" value="Immunoglobulin"/>
    <property type="match status" value="2"/>
</dbReference>
<comment type="subunit">
    <text evidence="8">Forms a heterooligomeric complex with ITAM-containing signaling subunits FCER1G. Interacts (via transmembrane domain) with signaling subunits; this interaction is a prerequisite for receptor complex expression on the cell surface and intracellular signal transduction. Binds the Fc region of antigen-complexed IgG.</text>
</comment>
<keyword evidence="3" id="KW-0390">IgG-binding protein</keyword>
<proteinExistence type="predicted"/>
<evidence type="ECO:0000256" key="4">
    <source>
        <dbReference type="ARBA" id="ARBA00022729"/>
    </source>
</evidence>
<dbReference type="GeneTree" id="ENSGT01050000244808"/>
<organism evidence="11 12">
    <name type="scientific">Ornithorhynchus anatinus</name>
    <name type="common">Duckbill platypus</name>
    <dbReference type="NCBI Taxonomy" id="9258"/>
    <lineage>
        <taxon>Eukaryota</taxon>
        <taxon>Metazoa</taxon>
        <taxon>Chordata</taxon>
        <taxon>Craniata</taxon>
        <taxon>Vertebrata</taxon>
        <taxon>Euteleostomi</taxon>
        <taxon>Mammalia</taxon>
        <taxon>Monotremata</taxon>
        <taxon>Ornithorhynchidae</taxon>
        <taxon>Ornithorhynchus</taxon>
    </lineage>
</organism>
<keyword evidence="5 9" id="KW-0472">Membrane</keyword>
<dbReference type="InterPro" id="IPR036179">
    <property type="entry name" value="Ig-like_dom_sf"/>
</dbReference>
<keyword evidence="2" id="KW-1003">Cell membrane</keyword>
<evidence type="ECO:0000256" key="1">
    <source>
        <dbReference type="ARBA" id="ARBA00004236"/>
    </source>
</evidence>
<feature type="domain" description="Ig-like" evidence="10">
    <location>
        <begin position="14"/>
        <end position="92"/>
    </location>
</feature>
<reference evidence="11" key="2">
    <citation type="submission" date="2025-08" db="UniProtKB">
        <authorList>
            <consortium name="Ensembl"/>
        </authorList>
    </citation>
    <scope>IDENTIFICATION</scope>
    <source>
        <strain evidence="11">Glennie</strain>
    </source>
</reference>
<sequence length="336" mass="37016">MLLLTALLVLDDPPKSVLILSPPWINVFRTDSVTLNCGSPDPSGDVTQWFHNGTVLGIQTPSYSIQEITFNDSGEYRCRTGGSALSDPVRLDVYSDWLLLQATGSVFLEGEPVVLRCHSWKNHPLYKVIFYQDGKALKFFHQNSNFSIPRANQSHSGSYFCSGSMGHERFTSSVFNITVRGRSILSQWGMLAALCGLGVAAAAFATAAALVYFFKIWRKTARPPEILPEVEVSVILRHLQRDSPFLFLLSSSSLLLFPSLSPLAPPPHFHFASLPTSPSTPILFSPHSSFLLSLLPTSFLIRHFFLPSLLTSFSLHFPLSSPLTASFPSSSLLSLP</sequence>
<accession>A0A6I8N6K9</accession>
<keyword evidence="4" id="KW-0732">Signal</keyword>
<keyword evidence="6" id="KW-1015">Disulfide bond</keyword>
<dbReference type="Pfam" id="PF13895">
    <property type="entry name" value="Ig_2"/>
    <property type="match status" value="2"/>
</dbReference>
<evidence type="ECO:0000256" key="6">
    <source>
        <dbReference type="ARBA" id="ARBA00023157"/>
    </source>
</evidence>
<dbReference type="InterPro" id="IPR050488">
    <property type="entry name" value="Ig_Fc_receptor"/>
</dbReference>
<comment type="subcellular location">
    <subcellularLocation>
        <location evidence="1">Cell membrane</location>
    </subcellularLocation>
</comment>
<dbReference type="CDD" id="cd05753">
    <property type="entry name" value="Ig2_FcgammaR_like"/>
    <property type="match status" value="1"/>
</dbReference>
<dbReference type="Ensembl" id="ENSOANT00000074050.1">
    <property type="protein sequence ID" value="ENSOANP00000036578.1"/>
    <property type="gene ID" value="ENSOANG00000000203.4"/>
</dbReference>
<reference evidence="11" key="3">
    <citation type="submission" date="2025-09" db="UniProtKB">
        <authorList>
            <consortium name="Ensembl"/>
        </authorList>
    </citation>
    <scope>IDENTIFICATION</scope>
    <source>
        <strain evidence="11">Glennie</strain>
    </source>
</reference>
<dbReference type="PANTHER" id="PTHR11481:SF103">
    <property type="entry name" value="LOW AFFINITY IMMUNOGLOBULIN GAMMA FC REGION RECEPTOR III-A-RELATED"/>
    <property type="match status" value="1"/>
</dbReference>
<feature type="transmembrane region" description="Helical" evidence="9">
    <location>
        <begin position="188"/>
        <end position="214"/>
    </location>
</feature>
<protein>
    <recommendedName>
        <fullName evidence="10">Ig-like domain-containing protein</fullName>
    </recommendedName>
</protein>
<dbReference type="FunFam" id="2.60.40.10:FF:000356">
    <property type="entry name" value="Low affinity immunoglobulin gamma Fc region receptor III-A"/>
    <property type="match status" value="1"/>
</dbReference>
<evidence type="ECO:0000313" key="12">
    <source>
        <dbReference type="Proteomes" id="UP000002279"/>
    </source>
</evidence>
<evidence type="ECO:0000256" key="5">
    <source>
        <dbReference type="ARBA" id="ARBA00023136"/>
    </source>
</evidence>
<dbReference type="InterPro" id="IPR013783">
    <property type="entry name" value="Ig-like_fold"/>
</dbReference>
<dbReference type="SMART" id="SM00408">
    <property type="entry name" value="IGc2"/>
    <property type="match status" value="2"/>
</dbReference>
<dbReference type="PANTHER" id="PTHR11481">
    <property type="entry name" value="IMMUNOGLOBULIN FC RECEPTOR"/>
    <property type="match status" value="1"/>
</dbReference>
<keyword evidence="12" id="KW-1185">Reference proteome</keyword>
<reference evidence="11 12" key="1">
    <citation type="journal article" date="2008" name="Nature">
        <title>Genome analysis of the platypus reveals unique signatures of evolution.</title>
        <authorList>
            <person name="Warren W.C."/>
            <person name="Hillier L.W."/>
            <person name="Marshall Graves J.A."/>
            <person name="Birney E."/>
            <person name="Ponting C.P."/>
            <person name="Grutzner F."/>
            <person name="Belov K."/>
            <person name="Miller W."/>
            <person name="Clarke L."/>
            <person name="Chinwalla A.T."/>
            <person name="Yang S.P."/>
            <person name="Heger A."/>
            <person name="Locke D.P."/>
            <person name="Miethke P."/>
            <person name="Waters P.D."/>
            <person name="Veyrunes F."/>
            <person name="Fulton L."/>
            <person name="Fulton B."/>
            <person name="Graves T."/>
            <person name="Wallis J."/>
            <person name="Puente X.S."/>
            <person name="Lopez-Otin C."/>
            <person name="Ordonez G.R."/>
            <person name="Eichler E.E."/>
            <person name="Chen L."/>
            <person name="Cheng Z."/>
            <person name="Deakin J.E."/>
            <person name="Alsop A."/>
            <person name="Thompson K."/>
            <person name="Kirby P."/>
            <person name="Papenfuss A.T."/>
            <person name="Wakefield M.J."/>
            <person name="Olender T."/>
            <person name="Lancet D."/>
            <person name="Huttley G.A."/>
            <person name="Smit A.F."/>
            <person name="Pask A."/>
            <person name="Temple-Smith P."/>
            <person name="Batzer M.A."/>
            <person name="Walker J.A."/>
            <person name="Konkel M.K."/>
            <person name="Harris R.S."/>
            <person name="Whittington C.M."/>
            <person name="Wong E.S."/>
            <person name="Gemmell N.J."/>
            <person name="Buschiazzo E."/>
            <person name="Vargas Jentzsch I.M."/>
            <person name="Merkel A."/>
            <person name="Schmitz J."/>
            <person name="Zemann A."/>
            <person name="Churakov G."/>
            <person name="Kriegs J.O."/>
            <person name="Brosius J."/>
            <person name="Murchison E.P."/>
            <person name="Sachidanandam R."/>
            <person name="Smith C."/>
            <person name="Hannon G.J."/>
            <person name="Tsend-Ayush E."/>
            <person name="McMillan D."/>
            <person name="Attenborough R."/>
            <person name="Rens W."/>
            <person name="Ferguson-Smith M."/>
            <person name="Lefevre C.M."/>
            <person name="Sharp J.A."/>
            <person name="Nicholas K.R."/>
            <person name="Ray D.A."/>
            <person name="Kube M."/>
            <person name="Reinhardt R."/>
            <person name="Pringle T.H."/>
            <person name="Taylor J."/>
            <person name="Jones R.C."/>
            <person name="Nixon B."/>
            <person name="Dacheux J.L."/>
            <person name="Niwa H."/>
            <person name="Sekita Y."/>
            <person name="Huang X."/>
            <person name="Stark A."/>
            <person name="Kheradpour P."/>
            <person name="Kellis M."/>
            <person name="Flicek P."/>
            <person name="Chen Y."/>
            <person name="Webber C."/>
            <person name="Hardison R."/>
            <person name="Nelson J."/>
            <person name="Hallsworth-Pepin K."/>
            <person name="Delehaunty K."/>
            <person name="Markovic C."/>
            <person name="Minx P."/>
            <person name="Feng Y."/>
            <person name="Kremitzki C."/>
            <person name="Mitreva M."/>
            <person name="Glasscock J."/>
            <person name="Wylie T."/>
            <person name="Wohldmann P."/>
            <person name="Thiru P."/>
            <person name="Nhan M.N."/>
            <person name="Pohl C.S."/>
            <person name="Smith S.M."/>
            <person name="Hou S."/>
            <person name="Nefedov M."/>
            <person name="de Jong P.J."/>
            <person name="Renfree M.B."/>
            <person name="Mardis E.R."/>
            <person name="Wilson R.K."/>
        </authorList>
    </citation>
    <scope>NUCLEOTIDE SEQUENCE [LARGE SCALE GENOMIC DNA]</scope>
    <source>
        <strain evidence="11 12">Glennie</strain>
    </source>
</reference>